<organism evidence="4 5">
    <name type="scientific">Methylorubrum rhodinum</name>
    <dbReference type="NCBI Taxonomy" id="29428"/>
    <lineage>
        <taxon>Bacteria</taxon>
        <taxon>Pseudomonadati</taxon>
        <taxon>Pseudomonadota</taxon>
        <taxon>Alphaproteobacteria</taxon>
        <taxon>Hyphomicrobiales</taxon>
        <taxon>Methylobacteriaceae</taxon>
        <taxon>Methylorubrum</taxon>
    </lineage>
</organism>
<dbReference type="InterPro" id="IPR036188">
    <property type="entry name" value="FAD/NAD-bd_sf"/>
</dbReference>
<dbReference type="Proteomes" id="UP000583454">
    <property type="component" value="Unassembled WGS sequence"/>
</dbReference>
<keyword evidence="2" id="KW-0503">Monooxygenase</keyword>
<reference evidence="4 5" key="1">
    <citation type="submission" date="2020-08" db="EMBL/GenBank/DDBJ databases">
        <title>Genomic Encyclopedia of Type Strains, Phase IV (KMG-IV): sequencing the most valuable type-strain genomes for metagenomic binning, comparative biology and taxonomic classification.</title>
        <authorList>
            <person name="Goeker M."/>
        </authorList>
    </citation>
    <scope>NUCLEOTIDE SEQUENCE [LARGE SCALE GENOMIC DNA]</scope>
    <source>
        <strain evidence="4 5">DSM 2163</strain>
    </source>
</reference>
<dbReference type="PANTHER" id="PTHR13789">
    <property type="entry name" value="MONOOXYGENASE"/>
    <property type="match status" value="1"/>
</dbReference>
<evidence type="ECO:0000313" key="4">
    <source>
        <dbReference type="EMBL" id="MBB5757324.1"/>
    </source>
</evidence>
<dbReference type="PANTHER" id="PTHR13789:SF309">
    <property type="entry name" value="PUTATIVE (AFU_ORTHOLOGUE AFUA_6G14510)-RELATED"/>
    <property type="match status" value="1"/>
</dbReference>
<sequence>MSGTAIPGTGGAMRVGIVGAGLNGLAFALLLRRLGIEAQVFERGDGPRDAGSGIYVWPQGVQVLRFIFGDDRVLAAGQPIEHLDTHDRHGRLIHSQPVRLEGFDFPAPAVMFHRTRLFRLLREALPPDAVVYGAPCTEIEQDAEGATIRLADGGRRRFDLVVGTDGVFSGVRAHVAPEARAVDTGVAACRGIVTFDHPALAGDRCQIFSYDGARVVTYPLDAAQGLRYWFYAYPHHGAPLLEKARIEAHLSEIAEPLPAMIAATAPERMIGNRLHAVEGLAKWHRGRVVLIGDSAHAMLPTLGYGLTLGLENGFALAQALLCNCDGNLESALRRFDRRVVARSRDMVAVMSDLTDLFYFRAEGAVTSESLQAHMARFRGLAETTVF</sequence>
<evidence type="ECO:0000313" key="5">
    <source>
        <dbReference type="Proteomes" id="UP000583454"/>
    </source>
</evidence>
<dbReference type="PRINTS" id="PR00420">
    <property type="entry name" value="RNGMNOXGNASE"/>
</dbReference>
<keyword evidence="5" id="KW-1185">Reference proteome</keyword>
<dbReference type="RefSeq" id="WP_246390493.1">
    <property type="nucleotide sequence ID" value="NZ_JACHOP010000006.1"/>
</dbReference>
<dbReference type="SUPFAM" id="SSF51905">
    <property type="entry name" value="FAD/NAD(P)-binding domain"/>
    <property type="match status" value="1"/>
</dbReference>
<protein>
    <submittedName>
        <fullName evidence="4">2-polyprenyl-6-methoxyphenol hydroxylase-like FAD-dependent oxidoreductase</fullName>
    </submittedName>
</protein>
<proteinExistence type="predicted"/>
<feature type="domain" description="FAD-binding" evidence="3">
    <location>
        <begin position="14"/>
        <end position="330"/>
    </location>
</feature>
<dbReference type="Gene3D" id="3.50.50.60">
    <property type="entry name" value="FAD/NAD(P)-binding domain"/>
    <property type="match status" value="1"/>
</dbReference>
<evidence type="ECO:0000256" key="1">
    <source>
        <dbReference type="ARBA" id="ARBA00023002"/>
    </source>
</evidence>
<dbReference type="EMBL" id="JACHOP010000006">
    <property type="protein sequence ID" value="MBB5757324.1"/>
    <property type="molecule type" value="Genomic_DNA"/>
</dbReference>
<evidence type="ECO:0000259" key="3">
    <source>
        <dbReference type="Pfam" id="PF01494"/>
    </source>
</evidence>
<evidence type="ECO:0000256" key="2">
    <source>
        <dbReference type="ARBA" id="ARBA00023033"/>
    </source>
</evidence>
<dbReference type="GO" id="GO:0071949">
    <property type="term" value="F:FAD binding"/>
    <property type="evidence" value="ECO:0007669"/>
    <property type="project" value="InterPro"/>
</dbReference>
<dbReference type="InterPro" id="IPR050493">
    <property type="entry name" value="FAD-dep_Monooxygenase_BioMet"/>
</dbReference>
<keyword evidence="1" id="KW-0560">Oxidoreductase</keyword>
<dbReference type="GO" id="GO:0004497">
    <property type="term" value="F:monooxygenase activity"/>
    <property type="evidence" value="ECO:0007669"/>
    <property type="project" value="UniProtKB-KW"/>
</dbReference>
<gene>
    <name evidence="4" type="ORF">HNR00_002035</name>
</gene>
<name>A0A840ZJI5_9HYPH</name>
<dbReference type="AlphaFoldDB" id="A0A840ZJI5"/>
<comment type="caution">
    <text evidence="4">The sequence shown here is derived from an EMBL/GenBank/DDBJ whole genome shotgun (WGS) entry which is preliminary data.</text>
</comment>
<dbReference type="InterPro" id="IPR002938">
    <property type="entry name" value="FAD-bd"/>
</dbReference>
<accession>A0A840ZJI5</accession>
<dbReference type="Pfam" id="PF01494">
    <property type="entry name" value="FAD_binding_3"/>
    <property type="match status" value="1"/>
</dbReference>